<evidence type="ECO:0000256" key="2">
    <source>
        <dbReference type="SAM" id="SignalP"/>
    </source>
</evidence>
<dbReference type="PROSITE" id="PS51168">
    <property type="entry name" value="CHORISMATE_MUT_2"/>
    <property type="match status" value="1"/>
</dbReference>
<reference evidence="4 5" key="1">
    <citation type="journal article" date="2007" name="Appl. Environ. Microbiol.">
        <title>Rhizobial factors required for stem nodule maturation and maintenance in Sesbania rostrata-Azorhizobium caulinodans ORS571 symbiosis.</title>
        <authorList>
            <person name="Suzuki S."/>
            <person name="Aono T."/>
            <person name="Lee KB."/>
            <person name="Suzuki T."/>
            <person name="Liu CT."/>
            <person name="Miwa H."/>
            <person name="Wakao S."/>
            <person name="Iki T."/>
            <person name="Oyaizu H."/>
        </authorList>
    </citation>
    <scope>NUCLEOTIDE SEQUENCE [LARGE SCALE GENOMIC DNA]</scope>
    <source>
        <strain evidence="5">ATCC 43989 / DSM 5975 / JCM 20966 / LMG 6465 / NBRC 14845 / NCIMB 13405 / ORS 571</strain>
    </source>
</reference>
<dbReference type="SUPFAM" id="SSF48600">
    <property type="entry name" value="Chorismate mutase II"/>
    <property type="match status" value="1"/>
</dbReference>
<keyword evidence="5" id="KW-1185">Reference proteome</keyword>
<feature type="chain" id="PRO_5002724525" description="chorismate mutase" evidence="2">
    <location>
        <begin position="23"/>
        <end position="270"/>
    </location>
</feature>
<dbReference type="eggNOG" id="COG1605">
    <property type="taxonomic scope" value="Bacteria"/>
</dbReference>
<name>A8II87_AZOC5</name>
<dbReference type="STRING" id="438753.AZC_3375"/>
<protein>
    <recommendedName>
        <fullName evidence="1">chorismate mutase</fullName>
        <ecNumber evidence="1">5.4.99.5</ecNumber>
    </recommendedName>
</protein>
<dbReference type="GO" id="GO:0004106">
    <property type="term" value="F:chorismate mutase activity"/>
    <property type="evidence" value="ECO:0007669"/>
    <property type="project" value="UniProtKB-EC"/>
</dbReference>
<evidence type="ECO:0000259" key="3">
    <source>
        <dbReference type="PROSITE" id="PS51168"/>
    </source>
</evidence>
<gene>
    <name evidence="4" type="ordered locus">AZC_3375</name>
</gene>
<dbReference type="AlphaFoldDB" id="A8II87"/>
<dbReference type="Gene3D" id="1.20.59.10">
    <property type="entry name" value="Chorismate mutase"/>
    <property type="match status" value="1"/>
</dbReference>
<proteinExistence type="predicted"/>
<dbReference type="InterPro" id="IPR036263">
    <property type="entry name" value="Chorismate_II_sf"/>
</dbReference>
<dbReference type="InterPro" id="IPR002701">
    <property type="entry name" value="CM_II_prokaryot"/>
</dbReference>
<sequence>MRKPILAMSALLALLAAGPLQAQDAPPPRPLDVLRTEIDRVDGEILALLNARAAIVDEVGRGKAGANAVVFRPGRQAALIRKLAAVQGRQKPATIARVWTAVIAGSILQQKADFSVAVADAGDGATELLAQDYFGAQMPRQRLASADAAIAAVSEHRADVAVVRLDGPWWNRLPEGMHVVAAVPFVAPSEKAPAAYIVARQDIDPSGDDVTLVRLPADVAPDGAQQLAADGGFKLWAFAKGAPLPTNAEPIGIHARPLVIGGTDKTPAPK</sequence>
<dbReference type="Proteomes" id="UP000000270">
    <property type="component" value="Chromosome"/>
</dbReference>
<reference evidence="5" key="2">
    <citation type="submission" date="2007-04" db="EMBL/GenBank/DDBJ databases">
        <title>Complete genome sequence of the nitrogen-fixing bacterium Azorhizobium caulinodans ORS571.</title>
        <authorList>
            <person name="Lee K.B."/>
            <person name="Backer P.D."/>
            <person name="Aono T."/>
            <person name="Liu C.T."/>
            <person name="Suzuki S."/>
            <person name="Suzuki T."/>
            <person name="Kaneko T."/>
            <person name="Yamada M."/>
            <person name="Tabata S."/>
            <person name="Kupfer D.M."/>
            <person name="Najar F.Z."/>
            <person name="Wiley G.B."/>
            <person name="Roe B."/>
            <person name="Binnewies T."/>
            <person name="Ussery D."/>
            <person name="Vereecke D."/>
            <person name="Gevers D."/>
            <person name="Holsters M."/>
            <person name="Oyaizu H."/>
        </authorList>
    </citation>
    <scope>NUCLEOTIDE SEQUENCE [LARGE SCALE GENOMIC DNA]</scope>
    <source>
        <strain evidence="5">ATCC 43989 / DSM 5975 / JCM 20966 / LMG 6465 / NBRC 14845 / NCIMB 13405 / ORS 571</strain>
    </source>
</reference>
<keyword evidence="2" id="KW-0732">Signal</keyword>
<dbReference type="RefSeq" id="WP_012171898.1">
    <property type="nucleotide sequence ID" value="NC_009937.1"/>
</dbReference>
<reference evidence="4 5" key="6">
    <citation type="journal article" date="2011" name="Appl. Environ. Microbiol.">
        <title>Involvement of the azorhizobial chromosome partition gene (parA) in the onset of bacteroid differentiation during Sesbania rostrata stem nodule development.</title>
        <authorList>
            <person name="Liu CT."/>
            <person name="Lee KB."/>
            <person name="Wang YS."/>
            <person name="Peng MH."/>
            <person name="Lee KT."/>
            <person name="Suzuki S."/>
            <person name="Suzuki T."/>
            <person name="Oyaizu H."/>
        </authorList>
    </citation>
    <scope>NUCLEOTIDE SEQUENCE [LARGE SCALE GENOMIC DNA]</scope>
    <source>
        <strain evidence="5">ATCC 43989 / DSM 5975 / JCM 20966 / LMG 6465 / NBRC 14845 / NCIMB 13405 / ORS 571</strain>
    </source>
</reference>
<dbReference type="SMART" id="SM00830">
    <property type="entry name" value="CM_2"/>
    <property type="match status" value="1"/>
</dbReference>
<feature type="domain" description="Chorismate mutase" evidence="3">
    <location>
        <begin position="25"/>
        <end position="114"/>
    </location>
</feature>
<reference evidence="4 5" key="3">
    <citation type="journal article" date="2008" name="BMC Genomics">
        <title>The genome of the versatile nitrogen fixer Azorhizobium caulinodans ORS571.</title>
        <authorList>
            <person name="Lee KB."/>
            <person name="Backer P.D."/>
            <person name="Aono T."/>
            <person name="Liu CT."/>
            <person name="Suzuki S."/>
            <person name="Suzuki T."/>
            <person name="Kaneko T."/>
            <person name="Yamada M."/>
            <person name="Tabata S."/>
            <person name="Kupfer D.M."/>
            <person name="Najar F.Z."/>
            <person name="Wiley G.B."/>
            <person name="Roe B."/>
            <person name="Binnewies T.T."/>
            <person name="Ussery D.W."/>
            <person name="D'Haeze W."/>
            <person name="Herder J.D."/>
            <person name="Gevers D."/>
            <person name="Vereecke D."/>
            <person name="Holsters M."/>
            <person name="Oyaizu H."/>
        </authorList>
    </citation>
    <scope>NUCLEOTIDE SEQUENCE [LARGE SCALE GENOMIC DNA]</scope>
    <source>
        <strain evidence="5">ATCC 43989 / DSM 5975 / JCM 20966 / LMG 6465 / NBRC 14845 / NCIMB 13405 / ORS 571</strain>
    </source>
</reference>
<dbReference type="KEGG" id="azc:AZC_3375"/>
<dbReference type="HOGENOM" id="CLU_1044655_0_0_5"/>
<evidence type="ECO:0000313" key="5">
    <source>
        <dbReference type="Proteomes" id="UP000000270"/>
    </source>
</evidence>
<organism evidence="4 5">
    <name type="scientific">Azorhizobium caulinodans (strain ATCC 43989 / DSM 5975 / JCM 20966 / LMG 6465 / NBRC 14845 / NCIMB 13405 / ORS 571)</name>
    <dbReference type="NCBI Taxonomy" id="438753"/>
    <lineage>
        <taxon>Bacteria</taxon>
        <taxon>Pseudomonadati</taxon>
        <taxon>Pseudomonadota</taxon>
        <taxon>Alphaproteobacteria</taxon>
        <taxon>Hyphomicrobiales</taxon>
        <taxon>Xanthobacteraceae</taxon>
        <taxon>Azorhizobium</taxon>
    </lineage>
</organism>
<evidence type="ECO:0000256" key="1">
    <source>
        <dbReference type="ARBA" id="ARBA00012404"/>
    </source>
</evidence>
<dbReference type="InterPro" id="IPR036979">
    <property type="entry name" value="CM_dom_sf"/>
</dbReference>
<feature type="signal peptide" evidence="2">
    <location>
        <begin position="1"/>
        <end position="22"/>
    </location>
</feature>
<reference evidence="4 5" key="5">
    <citation type="journal article" date="2010" name="Appl. Environ. Microbiol.">
        <title>phrR-like gene praR of Azorhizobium caulinodans ORS571 is essential for symbiosis with Sesbania rostrata and is involved in expression of reb genes.</title>
        <authorList>
            <person name="Akiba N."/>
            <person name="Aono T."/>
            <person name="Toyazaki H."/>
            <person name="Sato S."/>
            <person name="Oyaizu H."/>
        </authorList>
    </citation>
    <scope>NUCLEOTIDE SEQUENCE [LARGE SCALE GENOMIC DNA]</scope>
    <source>
        <strain evidence="5">ATCC 43989 / DSM 5975 / JCM 20966 / LMG 6465 / NBRC 14845 / NCIMB 13405 / ORS 571</strain>
    </source>
</reference>
<dbReference type="Pfam" id="PF01817">
    <property type="entry name" value="CM_2"/>
    <property type="match status" value="1"/>
</dbReference>
<dbReference type="EMBL" id="AP009384">
    <property type="protein sequence ID" value="BAF89373.1"/>
    <property type="molecule type" value="Genomic_DNA"/>
</dbReference>
<dbReference type="GO" id="GO:0046417">
    <property type="term" value="P:chorismate metabolic process"/>
    <property type="evidence" value="ECO:0007669"/>
    <property type="project" value="InterPro"/>
</dbReference>
<reference evidence="4 5" key="4">
    <citation type="journal article" date="2009" name="Appl. Environ. Microbiol.">
        <title>Comparative genome-wide transcriptional profiling of Azorhizobium caulinodans ORS571 grown under free-living and symbiotic conditions.</title>
        <authorList>
            <person name="Tsukada S."/>
            <person name="Aono T."/>
            <person name="Akiba N."/>
            <person name="Lee KB."/>
            <person name="Liu CT."/>
            <person name="Toyazaki H."/>
            <person name="Oyaizu H."/>
        </authorList>
    </citation>
    <scope>NUCLEOTIDE SEQUENCE [LARGE SCALE GENOMIC DNA]</scope>
    <source>
        <strain evidence="5">ATCC 43989 / DSM 5975 / JCM 20966 / LMG 6465 / NBRC 14845 / NCIMB 13405 / ORS 571</strain>
    </source>
</reference>
<evidence type="ECO:0000313" key="4">
    <source>
        <dbReference type="EMBL" id="BAF89373.1"/>
    </source>
</evidence>
<dbReference type="EC" id="5.4.99.5" evidence="1"/>
<accession>A8II87</accession>